<dbReference type="PANTHER" id="PTHR31645">
    <property type="entry name" value="OLIGOPEPTIDE TRANSPORTER YGL114W-RELATED"/>
    <property type="match status" value="1"/>
</dbReference>
<feature type="transmembrane region" description="Helical" evidence="6">
    <location>
        <begin position="590"/>
        <end position="615"/>
    </location>
</feature>
<feature type="transmembrane region" description="Helical" evidence="6">
    <location>
        <begin position="493"/>
        <end position="510"/>
    </location>
</feature>
<dbReference type="Proteomes" id="UP000447355">
    <property type="component" value="Unassembled WGS sequence"/>
</dbReference>
<dbReference type="InterPro" id="IPR004813">
    <property type="entry name" value="OPT"/>
</dbReference>
<dbReference type="Pfam" id="PF03169">
    <property type="entry name" value="OPT"/>
    <property type="match status" value="1"/>
</dbReference>
<evidence type="ECO:0000256" key="2">
    <source>
        <dbReference type="ARBA" id="ARBA00022448"/>
    </source>
</evidence>
<comment type="subcellular location">
    <subcellularLocation>
        <location evidence="1">Membrane</location>
        <topology evidence="1">Multi-pass membrane protein</topology>
    </subcellularLocation>
</comment>
<feature type="transmembrane region" description="Helical" evidence="6">
    <location>
        <begin position="517"/>
        <end position="535"/>
    </location>
</feature>
<feature type="transmembrane region" description="Helical" evidence="6">
    <location>
        <begin position="555"/>
        <end position="574"/>
    </location>
</feature>
<feature type="transmembrane region" description="Helical" evidence="6">
    <location>
        <begin position="413"/>
        <end position="432"/>
    </location>
</feature>
<feature type="transmembrane region" description="Helical" evidence="6">
    <location>
        <begin position="382"/>
        <end position="401"/>
    </location>
</feature>
<evidence type="ECO:0000256" key="1">
    <source>
        <dbReference type="ARBA" id="ARBA00004141"/>
    </source>
</evidence>
<feature type="transmembrane region" description="Helical" evidence="6">
    <location>
        <begin position="12"/>
        <end position="34"/>
    </location>
</feature>
<feature type="transmembrane region" description="Helical" evidence="6">
    <location>
        <begin position="313"/>
        <end position="333"/>
    </location>
</feature>
<evidence type="ECO:0000313" key="7">
    <source>
        <dbReference type="EMBL" id="MYM95838.1"/>
    </source>
</evidence>
<feature type="transmembrane region" description="Helical" evidence="6">
    <location>
        <begin position="345"/>
        <end position="370"/>
    </location>
</feature>
<dbReference type="PANTHER" id="PTHR31645:SF0">
    <property type="entry name" value="OLIGOPEPTIDE TRANSPORTER YGL114W-RELATED"/>
    <property type="match status" value="1"/>
</dbReference>
<evidence type="ECO:0000256" key="6">
    <source>
        <dbReference type="SAM" id="Phobius"/>
    </source>
</evidence>
<dbReference type="GO" id="GO:0035673">
    <property type="term" value="F:oligopeptide transmembrane transporter activity"/>
    <property type="evidence" value="ECO:0007669"/>
    <property type="project" value="InterPro"/>
</dbReference>
<feature type="transmembrane region" description="Helical" evidence="6">
    <location>
        <begin position="71"/>
        <end position="95"/>
    </location>
</feature>
<feature type="transmembrane region" description="Helical" evidence="6">
    <location>
        <begin position="189"/>
        <end position="209"/>
    </location>
</feature>
<evidence type="ECO:0000256" key="3">
    <source>
        <dbReference type="ARBA" id="ARBA00022692"/>
    </source>
</evidence>
<feature type="transmembrane region" description="Helical" evidence="6">
    <location>
        <begin position="214"/>
        <end position="234"/>
    </location>
</feature>
<gene>
    <name evidence="7" type="ORF">GTP90_18420</name>
</gene>
<dbReference type="InterPro" id="IPR045035">
    <property type="entry name" value="YSL-like"/>
</dbReference>
<keyword evidence="3 6" id="KW-0812">Transmembrane</keyword>
<feature type="transmembrane region" description="Helical" evidence="6">
    <location>
        <begin position="101"/>
        <end position="120"/>
    </location>
</feature>
<name>A0A845GRL0_9BURK</name>
<evidence type="ECO:0000256" key="5">
    <source>
        <dbReference type="ARBA" id="ARBA00023136"/>
    </source>
</evidence>
<accession>A0A845GRL0</accession>
<proteinExistence type="predicted"/>
<feature type="transmembrane region" description="Helical" evidence="6">
    <location>
        <begin position="269"/>
        <end position="292"/>
    </location>
</feature>
<feature type="transmembrane region" description="Helical" evidence="6">
    <location>
        <begin position="161"/>
        <end position="183"/>
    </location>
</feature>
<dbReference type="AlphaFoldDB" id="A0A845GRL0"/>
<dbReference type="RefSeq" id="WP_161084932.1">
    <property type="nucleotide sequence ID" value="NZ_WWCX01000034.1"/>
</dbReference>
<feature type="transmembrane region" description="Helical" evidence="6">
    <location>
        <begin position="631"/>
        <end position="649"/>
    </location>
</feature>
<evidence type="ECO:0000256" key="4">
    <source>
        <dbReference type="ARBA" id="ARBA00022989"/>
    </source>
</evidence>
<evidence type="ECO:0000313" key="8">
    <source>
        <dbReference type="Proteomes" id="UP000447355"/>
    </source>
</evidence>
<dbReference type="EMBL" id="WWCX01000034">
    <property type="protein sequence ID" value="MYM95838.1"/>
    <property type="molecule type" value="Genomic_DNA"/>
</dbReference>
<comment type="caution">
    <text evidence="7">The sequence shown here is derived from an EMBL/GenBank/DDBJ whole genome shotgun (WGS) entry which is preliminary data.</text>
</comment>
<reference evidence="7" key="1">
    <citation type="submission" date="2019-12" db="EMBL/GenBank/DDBJ databases">
        <title>Novel species isolated from a subtropical stream in China.</title>
        <authorList>
            <person name="Lu H."/>
        </authorList>
    </citation>
    <scope>NUCLEOTIDE SEQUENCE [LARGE SCALE GENOMIC DNA]</scope>
    <source>
        <strain evidence="7">FT81W</strain>
    </source>
</reference>
<feature type="transmembrane region" description="Helical" evidence="6">
    <location>
        <begin position="40"/>
        <end position="59"/>
    </location>
</feature>
<sequence length="661" mass="67057">MSIAALSNPKEITVRGIILGILITLVFTAAQVYLGLKVGLTFATSIPAAVISMALLSAFKDATIQENNIVQTIASAAGTLASVIFVLPGLLMIGWWAKVPFWPTFGACAIGGVLGVMYTMPLRRALVSQSDLPYPEGVAAAEVLKVGMASRAGAAEGKAGLWAVIWGSVASAVFAAGAAVKLMAGEVAIYFRTGTGATGIGASSSLALIGAGHLMGITVGIAMLAGLVIAWGIMVPLMTHLSPAAAGVDAAAHALGIWSKEVRMMGAGVIGMAAIITLAGLAKPILGGLKSAMESARKAKLNGGVVDRTEQDLPIFVVGLVTLLSMVPAGWLLASFLQGGPLSSLAFPLVAVGIGYILIAGMFAAAVCGYMAGLIGSSNSPVSGIAILTILGAALSVGMVGRSVMGPEVAQALIAYALFVTTVVLAVAVIGNDNLQDLKTGQLVDATPWKQQVGLLIGVVAGSCVVPPVLELLNHANGFVGAPNLNSISDQPLAAPQALLISTLAKGVIGGQLRWDLLAYGALVGLLLVLINFGLKRSSNGKYSLPPLGVGLAIYLPSAVITPVCIGAVTGYLFDRAMEHKVGGDTAKRLGVLVMSGFIVGESLFNVALAGLIVVSGKGEPLAIANSLSEAQTMIVALVLGVAMVWGLYRWSARSGRAVAA</sequence>
<keyword evidence="4 6" id="KW-1133">Transmembrane helix</keyword>
<organism evidence="7 8">
    <name type="scientific">Duganella vulcania</name>
    <dbReference type="NCBI Taxonomy" id="2692166"/>
    <lineage>
        <taxon>Bacteria</taxon>
        <taxon>Pseudomonadati</taxon>
        <taxon>Pseudomonadota</taxon>
        <taxon>Betaproteobacteria</taxon>
        <taxon>Burkholderiales</taxon>
        <taxon>Oxalobacteraceae</taxon>
        <taxon>Telluria group</taxon>
        <taxon>Duganella</taxon>
    </lineage>
</organism>
<dbReference type="GO" id="GO:0016020">
    <property type="term" value="C:membrane"/>
    <property type="evidence" value="ECO:0007669"/>
    <property type="project" value="UniProtKB-SubCell"/>
</dbReference>
<keyword evidence="2" id="KW-0813">Transport</keyword>
<dbReference type="InterPro" id="IPR004814">
    <property type="entry name" value="Oligopep_transpt"/>
</dbReference>
<keyword evidence="5 6" id="KW-0472">Membrane</keyword>
<protein>
    <submittedName>
        <fullName evidence="7">Oligopeptide transporter, OPT family</fullName>
    </submittedName>
</protein>
<dbReference type="NCBIfam" id="TIGR00728">
    <property type="entry name" value="OPT_sfam"/>
    <property type="match status" value="1"/>
</dbReference>
<dbReference type="NCBIfam" id="TIGR00733">
    <property type="entry name" value="OPT family oligopeptide transporter"/>
    <property type="match status" value="1"/>
</dbReference>
<feature type="transmembrane region" description="Helical" evidence="6">
    <location>
        <begin position="453"/>
        <end position="473"/>
    </location>
</feature>